<dbReference type="Proteomes" id="UP000660339">
    <property type="component" value="Unassembled WGS sequence"/>
</dbReference>
<keyword evidence="1" id="KW-0378">Hydrolase</keyword>
<gene>
    <name evidence="1" type="ORF">Cme02nite_26140</name>
</gene>
<reference evidence="1" key="1">
    <citation type="submission" date="2021-01" db="EMBL/GenBank/DDBJ databases">
        <title>Whole genome shotgun sequence of Catellatospora methionotrophica NBRC 14553.</title>
        <authorList>
            <person name="Komaki H."/>
            <person name="Tamura T."/>
        </authorList>
    </citation>
    <scope>NUCLEOTIDE SEQUENCE</scope>
    <source>
        <strain evidence="1">NBRC 14553</strain>
    </source>
</reference>
<dbReference type="InterPro" id="IPR050155">
    <property type="entry name" value="HAD-like_hydrolase_sf"/>
</dbReference>
<dbReference type="InterPro" id="IPR041492">
    <property type="entry name" value="HAD_2"/>
</dbReference>
<evidence type="ECO:0000313" key="2">
    <source>
        <dbReference type="Proteomes" id="UP000660339"/>
    </source>
</evidence>
<accession>A0A8J3PEL6</accession>
<protein>
    <submittedName>
        <fullName evidence="1">Hydrolase</fullName>
    </submittedName>
</protein>
<dbReference type="Gene3D" id="3.40.50.1000">
    <property type="entry name" value="HAD superfamily/HAD-like"/>
    <property type="match status" value="1"/>
</dbReference>
<name>A0A8J3PEL6_9ACTN</name>
<dbReference type="Pfam" id="PF13419">
    <property type="entry name" value="HAD_2"/>
    <property type="match status" value="1"/>
</dbReference>
<organism evidence="1 2">
    <name type="scientific">Catellatospora methionotrophica</name>
    <dbReference type="NCBI Taxonomy" id="121620"/>
    <lineage>
        <taxon>Bacteria</taxon>
        <taxon>Bacillati</taxon>
        <taxon>Actinomycetota</taxon>
        <taxon>Actinomycetes</taxon>
        <taxon>Micromonosporales</taxon>
        <taxon>Micromonosporaceae</taxon>
        <taxon>Catellatospora</taxon>
    </lineage>
</organism>
<dbReference type="GO" id="GO:0006281">
    <property type="term" value="P:DNA repair"/>
    <property type="evidence" value="ECO:0007669"/>
    <property type="project" value="TreeGrafter"/>
</dbReference>
<evidence type="ECO:0000313" key="1">
    <source>
        <dbReference type="EMBL" id="GIG14282.1"/>
    </source>
</evidence>
<dbReference type="RefSeq" id="WP_166381568.1">
    <property type="nucleotide sequence ID" value="NZ_BAAATT010000001.1"/>
</dbReference>
<dbReference type="Gene3D" id="1.10.150.240">
    <property type="entry name" value="Putative phosphatase, domain 2"/>
    <property type="match status" value="1"/>
</dbReference>
<dbReference type="EMBL" id="BONJ01000009">
    <property type="protein sequence ID" value="GIG14282.1"/>
    <property type="molecule type" value="Genomic_DNA"/>
</dbReference>
<dbReference type="GO" id="GO:0005829">
    <property type="term" value="C:cytosol"/>
    <property type="evidence" value="ECO:0007669"/>
    <property type="project" value="TreeGrafter"/>
</dbReference>
<dbReference type="AlphaFoldDB" id="A0A8J3PEL6"/>
<dbReference type="InterPro" id="IPR036412">
    <property type="entry name" value="HAD-like_sf"/>
</dbReference>
<keyword evidence="2" id="KW-1185">Reference proteome</keyword>
<comment type="caution">
    <text evidence="1">The sequence shown here is derived from an EMBL/GenBank/DDBJ whole genome shotgun (WGS) entry which is preliminary data.</text>
</comment>
<dbReference type="GO" id="GO:0008967">
    <property type="term" value="F:phosphoglycolate phosphatase activity"/>
    <property type="evidence" value="ECO:0007669"/>
    <property type="project" value="TreeGrafter"/>
</dbReference>
<proteinExistence type="predicted"/>
<dbReference type="PANTHER" id="PTHR43434:SF1">
    <property type="entry name" value="PHOSPHOGLYCOLATE PHOSPHATASE"/>
    <property type="match status" value="1"/>
</dbReference>
<dbReference type="PANTHER" id="PTHR43434">
    <property type="entry name" value="PHOSPHOGLYCOLATE PHOSPHATASE"/>
    <property type="match status" value="1"/>
</dbReference>
<dbReference type="InterPro" id="IPR023214">
    <property type="entry name" value="HAD_sf"/>
</dbReference>
<dbReference type="InterPro" id="IPR023198">
    <property type="entry name" value="PGP-like_dom2"/>
</dbReference>
<sequence>MSDDLTVGEILNGSRIILLDFDGPVCGVFSGISDMTVAAHCREVIHRHSFSLPPSIEVQRDPLEVLRYAATLGDQTLREVEDCLRAAEMKAVAIADATPYAFDFIRKAGAVGKPIAIVSNNSAEAIASYLERHQLREGVGPIVGRPHSRPDLMKPDPWAVGEALRQLSAEAGSAVLVGDSTTDIEVAVIAGVRSIGFANKAGKAEALQRAGATTVVEGREGMAELVHALHGA</sequence>
<dbReference type="SUPFAM" id="SSF56784">
    <property type="entry name" value="HAD-like"/>
    <property type="match status" value="1"/>
</dbReference>